<dbReference type="HAMAP" id="MF_02033">
    <property type="entry name" value="FtsA"/>
    <property type="match status" value="1"/>
</dbReference>
<organism evidence="3 4">
    <name type="scientific">Gluconobacter cerinus</name>
    <dbReference type="NCBI Taxonomy" id="38307"/>
    <lineage>
        <taxon>Bacteria</taxon>
        <taxon>Pseudomonadati</taxon>
        <taxon>Pseudomonadota</taxon>
        <taxon>Alphaproteobacteria</taxon>
        <taxon>Acetobacterales</taxon>
        <taxon>Acetobacteraceae</taxon>
        <taxon>Gluconobacter</taxon>
    </lineage>
</organism>
<accession>A0A1B6VNH9</accession>
<comment type="subcellular location">
    <subcellularLocation>
        <location evidence="1">Cell membrane</location>
        <topology evidence="1">Peripheral membrane protein</topology>
        <orientation evidence="1">Cytoplasmic side</orientation>
    </subcellularLocation>
    <text evidence="1">Localizes to the Z ring in an FtsZ-dependent manner. Targeted to the membrane through a conserved C-terminal amphipathic helix.</text>
</comment>
<dbReference type="SMART" id="SM00842">
    <property type="entry name" value="FtsA"/>
    <property type="match status" value="1"/>
</dbReference>
<dbReference type="PANTHER" id="PTHR32432:SF4">
    <property type="entry name" value="CELL DIVISION PROTEIN FTSA"/>
    <property type="match status" value="1"/>
</dbReference>
<dbReference type="PIRSF" id="PIRSF003101">
    <property type="entry name" value="FtsA"/>
    <property type="match status" value="1"/>
</dbReference>
<dbReference type="InterPro" id="IPR020823">
    <property type="entry name" value="Cell_div_FtsA"/>
</dbReference>
<proteinExistence type="inferred from homology"/>
<evidence type="ECO:0000313" key="4">
    <source>
        <dbReference type="Proteomes" id="UP000077786"/>
    </source>
</evidence>
<dbReference type="GO" id="GO:0032153">
    <property type="term" value="C:cell division site"/>
    <property type="evidence" value="ECO:0007669"/>
    <property type="project" value="UniProtKB-UniRule"/>
</dbReference>
<dbReference type="SUPFAM" id="SSF53067">
    <property type="entry name" value="Actin-like ATPase domain"/>
    <property type="match status" value="2"/>
</dbReference>
<evidence type="ECO:0000256" key="1">
    <source>
        <dbReference type="HAMAP-Rule" id="MF_02033"/>
    </source>
</evidence>
<dbReference type="PATRIC" id="fig|38307.3.peg.350"/>
<dbReference type="InterPro" id="IPR043129">
    <property type="entry name" value="ATPase_NBD"/>
</dbReference>
<evidence type="ECO:0000256" key="2">
    <source>
        <dbReference type="PIRNR" id="PIRNR003101"/>
    </source>
</evidence>
<dbReference type="InterPro" id="IPR050696">
    <property type="entry name" value="FtsA/MreB"/>
</dbReference>
<dbReference type="CDD" id="cd24048">
    <property type="entry name" value="ASKHA_NBD_FtsA"/>
    <property type="match status" value="1"/>
</dbReference>
<dbReference type="Gene3D" id="3.30.420.40">
    <property type="match status" value="1"/>
</dbReference>
<dbReference type="Proteomes" id="UP000077786">
    <property type="component" value="Unassembled WGS sequence"/>
</dbReference>
<name>A0A1B6VNH9_9PROT</name>
<reference evidence="3 4" key="1">
    <citation type="submission" date="2016-03" db="EMBL/GenBank/DDBJ databases">
        <title>Draft genome sequence of Gluconobacter cerinus strain CECT 9110.</title>
        <authorList>
            <person name="Sainz F."/>
            <person name="Mas A."/>
            <person name="Torija M.J."/>
        </authorList>
    </citation>
    <scope>NUCLEOTIDE SEQUENCE [LARGE SCALE GENOMIC DNA]</scope>
    <source>
        <strain evidence="3 4">CECT 9110</strain>
    </source>
</reference>
<dbReference type="InterPro" id="IPR003494">
    <property type="entry name" value="SHS2_FtsA"/>
</dbReference>
<keyword evidence="1" id="KW-1003">Cell membrane</keyword>
<keyword evidence="1 2" id="KW-0131">Cell cycle</keyword>
<dbReference type="Pfam" id="PF02491">
    <property type="entry name" value="SHS2_FTSA"/>
    <property type="match status" value="1"/>
</dbReference>
<evidence type="ECO:0000313" key="3">
    <source>
        <dbReference type="EMBL" id="OAJ68772.1"/>
    </source>
</evidence>
<comment type="function">
    <text evidence="1 2">Cell division protein that is involved in the assembly of the Z ring. May serve as a membrane anchor for the Z ring.</text>
</comment>
<keyword evidence="1" id="KW-0472">Membrane</keyword>
<protein>
    <recommendedName>
        <fullName evidence="1 2">Cell division protein FtsA</fullName>
    </recommendedName>
</protein>
<dbReference type="RefSeq" id="WP_046901366.1">
    <property type="nucleotide sequence ID" value="NZ_CP183030.1"/>
</dbReference>
<dbReference type="PANTHER" id="PTHR32432">
    <property type="entry name" value="CELL DIVISION PROTEIN FTSA-RELATED"/>
    <property type="match status" value="1"/>
</dbReference>
<dbReference type="AlphaFoldDB" id="A0A1B6VNH9"/>
<dbReference type="NCBIfam" id="TIGR01174">
    <property type="entry name" value="ftsA"/>
    <property type="match status" value="1"/>
</dbReference>
<keyword evidence="1 2" id="KW-0132">Cell division</keyword>
<gene>
    <name evidence="1" type="primary">ftsA</name>
    <name evidence="3" type="ORF">A0123_00335</name>
</gene>
<dbReference type="GO" id="GO:0009898">
    <property type="term" value="C:cytoplasmic side of plasma membrane"/>
    <property type="evidence" value="ECO:0007669"/>
    <property type="project" value="UniProtKB-UniRule"/>
</dbReference>
<dbReference type="EMBL" id="LUTU01000004">
    <property type="protein sequence ID" value="OAJ68772.1"/>
    <property type="molecule type" value="Genomic_DNA"/>
</dbReference>
<dbReference type="Pfam" id="PF14450">
    <property type="entry name" value="FtsA"/>
    <property type="match status" value="1"/>
</dbReference>
<dbReference type="OrthoDB" id="9810567at2"/>
<comment type="subunit">
    <text evidence="1">Self-interacts. Interacts with FtsZ.</text>
</comment>
<sequence>MTDLTPTSDLPAFRRRGGLRGRSLIPVGGEREVALNRASREILPLPPEETSKPRVWRNGVFGALDIGTTKMTCLIGKGEPDGSIQVLGYGWRRSHGIRSGSIVDIREAEAAIRATVGQAEEAAERRMDSLVVNLSCGHPRSRLIDAHMPIGGREVTDGDVQRLITDGQARAWSEGRDVIHTLPIGYVVDSMPGIADPRGHQCEQLATKLHVVDMNSSALRTLDTVLQHSELKLDGLVSSPFASGVAVLADEERDLGVTVVEMGGGTTSLAVFCEGRLIHTAQIPVGGLHVTRDIAGVLSTSLETAERLKTMYGAAQLGSDDQREILSVPLIGEGRDRLARIPRSKVISVIQPRVEETLELVRHALDNAGLGRLANGRVVLTGGASLMEGIVPVATRILARPVRMGKPLNVHGLPETAAASAGFSTAAGLLAWAAGADRDFGDISTPEPRSGSLLKRLVGFIRDRG</sequence>
<dbReference type="GO" id="GO:0043093">
    <property type="term" value="P:FtsZ-dependent cytokinesis"/>
    <property type="evidence" value="ECO:0007669"/>
    <property type="project" value="UniProtKB-UniRule"/>
</dbReference>
<comment type="caution">
    <text evidence="3">The sequence shown here is derived from an EMBL/GenBank/DDBJ whole genome shotgun (WGS) entry which is preliminary data.</text>
</comment>
<comment type="similarity">
    <text evidence="1 2">Belongs to the FtsA/MreB family.</text>
</comment>